<reference evidence="6" key="1">
    <citation type="journal article" date="2010" name="Genome Biol.">
        <title>Genome sequence of the necrotrophic plant pathogen Pythium ultimum reveals original pathogenicity mechanisms and effector repertoire.</title>
        <authorList>
            <person name="Levesque C.A."/>
            <person name="Brouwer H."/>
            <person name="Cano L."/>
            <person name="Hamilton J.P."/>
            <person name="Holt C."/>
            <person name="Huitema E."/>
            <person name="Raffaele S."/>
            <person name="Robideau G.P."/>
            <person name="Thines M."/>
            <person name="Win J."/>
            <person name="Zerillo M.M."/>
            <person name="Beakes G.W."/>
            <person name="Boore J.L."/>
            <person name="Busam D."/>
            <person name="Dumas B."/>
            <person name="Ferriera S."/>
            <person name="Fuerstenberg S.I."/>
            <person name="Gachon C.M."/>
            <person name="Gaulin E."/>
            <person name="Govers F."/>
            <person name="Grenville-Briggs L."/>
            <person name="Horner N."/>
            <person name="Hostetler J."/>
            <person name="Jiang R.H."/>
            <person name="Johnson J."/>
            <person name="Krajaejun T."/>
            <person name="Lin H."/>
            <person name="Meijer H.J."/>
            <person name="Moore B."/>
            <person name="Morris P."/>
            <person name="Phuntmart V."/>
            <person name="Puiu D."/>
            <person name="Shetty J."/>
            <person name="Stajich J.E."/>
            <person name="Tripathy S."/>
            <person name="Wawra S."/>
            <person name="van West P."/>
            <person name="Whitty B.R."/>
            <person name="Coutinho P.M."/>
            <person name="Henrissat B."/>
            <person name="Martin F."/>
            <person name="Thomas P.D."/>
            <person name="Tyler B.M."/>
            <person name="De Vries R.P."/>
            <person name="Kamoun S."/>
            <person name="Yandell M."/>
            <person name="Tisserat N."/>
            <person name="Buell C.R."/>
        </authorList>
    </citation>
    <scope>NUCLEOTIDE SEQUENCE</scope>
    <source>
        <strain evidence="6">DAOM:BR144</strain>
    </source>
</reference>
<dbReference type="EnsemblProtists" id="PYU1_T014219">
    <property type="protein sequence ID" value="PYU1_T014219"/>
    <property type="gene ID" value="PYU1_G014189"/>
</dbReference>
<name>K3XAH0_GLOUD</name>
<dbReference type="GO" id="GO:0016020">
    <property type="term" value="C:membrane"/>
    <property type="evidence" value="ECO:0007669"/>
    <property type="project" value="UniProtKB-SubCell"/>
</dbReference>
<keyword evidence="6" id="KW-1185">Reference proteome</keyword>
<proteinExistence type="predicted"/>
<keyword evidence="4" id="KW-0472">Membrane</keyword>
<evidence type="ECO:0000256" key="1">
    <source>
        <dbReference type="ARBA" id="ARBA00004141"/>
    </source>
</evidence>
<dbReference type="Proteomes" id="UP000019132">
    <property type="component" value="Unassembled WGS sequence"/>
</dbReference>
<sequence length="158" mass="17515">MPSQLRQRFIQIQVVDRRFKEPSWMHPNIGGEAQHIHTSDDELDAVRRKLEESHQQTNLGEWPSTAISGNDILSSVLFTAGLTASKAGKLAPIAQYIVVVVVYCFRWVFEEVVSAVPLNGGCNNVTLDSLTKKVAAVLENVSFGEITNTLQSDDQFSN</sequence>
<protein>
    <submittedName>
        <fullName evidence="5">Uncharacterized protein</fullName>
    </submittedName>
</protein>
<accession>K3XAH0</accession>
<evidence type="ECO:0000256" key="2">
    <source>
        <dbReference type="ARBA" id="ARBA00022692"/>
    </source>
</evidence>
<evidence type="ECO:0000313" key="5">
    <source>
        <dbReference type="EnsemblProtists" id="PYU1_T014219"/>
    </source>
</evidence>
<evidence type="ECO:0000256" key="4">
    <source>
        <dbReference type="ARBA" id="ARBA00023136"/>
    </source>
</evidence>
<dbReference type="InterPro" id="IPR002293">
    <property type="entry name" value="AA/rel_permease1"/>
</dbReference>
<dbReference type="EMBL" id="GL376600">
    <property type="status" value="NOT_ANNOTATED_CDS"/>
    <property type="molecule type" value="Genomic_DNA"/>
</dbReference>
<keyword evidence="2" id="KW-0812">Transmembrane</keyword>
<evidence type="ECO:0000313" key="6">
    <source>
        <dbReference type="Proteomes" id="UP000019132"/>
    </source>
</evidence>
<dbReference type="VEuPathDB" id="FungiDB:PYU1_G014189"/>
<reference evidence="6" key="2">
    <citation type="submission" date="2010-04" db="EMBL/GenBank/DDBJ databases">
        <authorList>
            <person name="Buell R."/>
            <person name="Hamilton J."/>
            <person name="Hostetler J."/>
        </authorList>
    </citation>
    <scope>NUCLEOTIDE SEQUENCE [LARGE SCALE GENOMIC DNA]</scope>
    <source>
        <strain evidence="6">DAOM:BR144</strain>
    </source>
</reference>
<evidence type="ECO:0000256" key="3">
    <source>
        <dbReference type="ARBA" id="ARBA00022989"/>
    </source>
</evidence>
<dbReference type="AlphaFoldDB" id="K3XAH0"/>
<dbReference type="HOGENOM" id="CLU_1672785_0_0_1"/>
<keyword evidence="3" id="KW-1133">Transmembrane helix</keyword>
<reference evidence="5" key="3">
    <citation type="submission" date="2015-02" db="UniProtKB">
        <authorList>
            <consortium name="EnsemblProtists"/>
        </authorList>
    </citation>
    <scope>IDENTIFICATION</scope>
    <source>
        <strain evidence="5">DAOM BR144</strain>
    </source>
</reference>
<organism evidence="5 6">
    <name type="scientific">Globisporangium ultimum (strain ATCC 200006 / CBS 805.95 / DAOM BR144)</name>
    <name type="common">Pythium ultimum</name>
    <dbReference type="NCBI Taxonomy" id="431595"/>
    <lineage>
        <taxon>Eukaryota</taxon>
        <taxon>Sar</taxon>
        <taxon>Stramenopiles</taxon>
        <taxon>Oomycota</taxon>
        <taxon>Peronosporomycetes</taxon>
        <taxon>Pythiales</taxon>
        <taxon>Pythiaceae</taxon>
        <taxon>Globisporangium</taxon>
    </lineage>
</organism>
<dbReference type="Pfam" id="PF13520">
    <property type="entry name" value="AA_permease_2"/>
    <property type="match status" value="1"/>
</dbReference>
<dbReference type="InParanoid" id="K3XAH0"/>
<dbReference type="GO" id="GO:0022857">
    <property type="term" value="F:transmembrane transporter activity"/>
    <property type="evidence" value="ECO:0007669"/>
    <property type="project" value="InterPro"/>
</dbReference>
<comment type="subcellular location">
    <subcellularLocation>
        <location evidence="1">Membrane</location>
        <topology evidence="1">Multi-pass membrane protein</topology>
    </subcellularLocation>
</comment>